<feature type="domain" description="DUF6444" evidence="3">
    <location>
        <begin position="26"/>
        <end position="84"/>
    </location>
</feature>
<name>S7VAR0_DESML</name>
<dbReference type="InterPro" id="IPR045618">
    <property type="entry name" value="DUF6444"/>
</dbReference>
<dbReference type="NCBIfam" id="NF033517">
    <property type="entry name" value="transpos_IS66"/>
    <property type="match status" value="1"/>
</dbReference>
<dbReference type="Pfam" id="PF20042">
    <property type="entry name" value="DUF6444"/>
    <property type="match status" value="1"/>
</dbReference>
<evidence type="ECO:0000313" key="4">
    <source>
        <dbReference type="EMBL" id="EPR43754.1"/>
    </source>
</evidence>
<proteinExistence type="predicted"/>
<organism evidence="4 5">
    <name type="scientific">Desulfococcus multivorans DSM 2059</name>
    <dbReference type="NCBI Taxonomy" id="1121405"/>
    <lineage>
        <taxon>Bacteria</taxon>
        <taxon>Pseudomonadati</taxon>
        <taxon>Thermodesulfobacteriota</taxon>
        <taxon>Desulfobacteria</taxon>
        <taxon>Desulfobacterales</taxon>
        <taxon>Desulfococcaceae</taxon>
        <taxon>Desulfococcus</taxon>
    </lineage>
</organism>
<keyword evidence="5" id="KW-1185">Reference proteome</keyword>
<feature type="compositionally biased region" description="Low complexity" evidence="1">
    <location>
        <begin position="45"/>
        <end position="59"/>
    </location>
</feature>
<dbReference type="InterPro" id="IPR004291">
    <property type="entry name" value="Transposase_IS66_central"/>
</dbReference>
<dbReference type="InterPro" id="IPR052344">
    <property type="entry name" value="Transposase-related"/>
</dbReference>
<dbReference type="PANTHER" id="PTHR33678:SF2">
    <property type="match status" value="1"/>
</dbReference>
<reference evidence="4 5" key="1">
    <citation type="journal article" date="2013" name="Genome Announc.">
        <title>Draft genome sequences for three mercury-methylating, sulfate-reducing bacteria.</title>
        <authorList>
            <person name="Brown S.D."/>
            <person name="Hurt R.A.Jr."/>
            <person name="Gilmour C.C."/>
            <person name="Elias D.A."/>
        </authorList>
    </citation>
    <scope>NUCLEOTIDE SEQUENCE [LARGE SCALE GENOMIC DNA]</scope>
    <source>
        <strain evidence="4 5">DSM 2059</strain>
    </source>
</reference>
<evidence type="ECO:0000259" key="3">
    <source>
        <dbReference type="Pfam" id="PF20042"/>
    </source>
</evidence>
<dbReference type="STRING" id="897.B2D07_19910"/>
<dbReference type="EMBL" id="ATHJ01000043">
    <property type="protein sequence ID" value="EPR43754.1"/>
    <property type="molecule type" value="Genomic_DNA"/>
</dbReference>
<evidence type="ECO:0000259" key="2">
    <source>
        <dbReference type="Pfam" id="PF03050"/>
    </source>
</evidence>
<feature type="domain" description="Transposase IS66 central" evidence="2">
    <location>
        <begin position="186"/>
        <end position="411"/>
    </location>
</feature>
<feature type="region of interest" description="Disordered" evidence="1">
    <location>
        <begin position="43"/>
        <end position="84"/>
    </location>
</feature>
<dbReference type="Pfam" id="PF03050">
    <property type="entry name" value="DDE_Tnp_IS66"/>
    <property type="match status" value="1"/>
</dbReference>
<dbReference type="Proteomes" id="UP000014977">
    <property type="component" value="Unassembled WGS sequence"/>
</dbReference>
<accession>S7VAR0</accession>
<evidence type="ECO:0000313" key="5">
    <source>
        <dbReference type="Proteomes" id="UP000014977"/>
    </source>
</evidence>
<comment type="caution">
    <text evidence="4">The sequence shown here is derived from an EMBL/GenBank/DDBJ whole genome shotgun (WGS) entry which is preliminary data.</text>
</comment>
<feature type="compositionally biased region" description="Basic residues" evidence="1">
    <location>
        <begin position="62"/>
        <end position="84"/>
    </location>
</feature>
<sequence>MMKYRPFTEEDWQATPEPVRKAFEFLEQQVEILTRRLDELENRINKNSGNSNKPPSSDNPYKKKPKRKAVQKRAGAKKGHKGHIQKRMMPTEIVILKPERCPCGNRHFPKTKPFYVHQVIELPEIKMDVTHFILHSAGCPKCGVENRAELQPENRTGFGPRLTALIGDLAGNHGNSRTSIQEFCNSALNFHISLGAVQNVIDRVSQAIEPHYETIGTKIRRALKAHIDETSFPRSGDLEWLWVMANDDEAFFKIHPNRSKEAFEALIEKWNGILISDDYGVYQKWAAGRQTCLAHLIRRAKGLRERRDPGIAKFGVWCTSELQRLCNMAKKPPAQGEWNAFYARLCRLIGLYRDEKNDAGRMARRLDKEIESLFVFLDEEGVDPTNNHAERMLRYAVIWRKRSQGTESTKGQRWVERILTLRHTCRLRSRKLFPVLVDAVQCFFKELNPDMAWIS</sequence>
<evidence type="ECO:0000256" key="1">
    <source>
        <dbReference type="SAM" id="MobiDB-lite"/>
    </source>
</evidence>
<dbReference type="PANTHER" id="PTHR33678">
    <property type="entry name" value="BLL1576 PROTEIN"/>
    <property type="match status" value="1"/>
</dbReference>
<dbReference type="AlphaFoldDB" id="S7VAR0"/>
<protein>
    <submittedName>
        <fullName evidence="4">Transposase IS66</fullName>
    </submittedName>
</protein>
<gene>
    <name evidence="4" type="ORF">dsmv_1154</name>
</gene>
<dbReference type="eggNOG" id="COG2433">
    <property type="taxonomic scope" value="Bacteria"/>
</dbReference>